<gene>
    <name evidence="1" type="ORF">K9V48_24235</name>
</gene>
<accession>A0ABS7UY48</accession>
<dbReference type="Proteomes" id="UP001165287">
    <property type="component" value="Unassembled WGS sequence"/>
</dbReference>
<reference evidence="1" key="1">
    <citation type="submission" date="2024-05" db="EMBL/GenBank/DDBJ databases">
        <title>Metabacillus sp. nov., isolated from the rhizosphere soil of tomato plants.</title>
        <authorList>
            <person name="Ma R."/>
        </authorList>
    </citation>
    <scope>NUCLEOTIDE SEQUENCE</scope>
    <source>
        <strain evidence="1">DBTR6</strain>
    </source>
</reference>
<dbReference type="RefSeq" id="WP_224141677.1">
    <property type="nucleotide sequence ID" value="NZ_JAIQUM010000095.1"/>
</dbReference>
<dbReference type="EMBL" id="JAIQUM010000095">
    <property type="protein sequence ID" value="MBZ5753247.1"/>
    <property type="molecule type" value="Genomic_DNA"/>
</dbReference>
<keyword evidence="2" id="KW-1185">Reference proteome</keyword>
<protein>
    <submittedName>
        <fullName evidence="1">Uncharacterized protein</fullName>
    </submittedName>
</protein>
<sequence>MSIFKNQYKTKGLVCLKTTILSEPSQLTIPRWEPEPDSYPYTGRGFTGSKEIVLPEYYQQERPFVHGDKLKIIDANTGEVTTTFIYDKKLKWITLE</sequence>
<evidence type="ECO:0000313" key="2">
    <source>
        <dbReference type="Proteomes" id="UP001165287"/>
    </source>
</evidence>
<evidence type="ECO:0000313" key="1">
    <source>
        <dbReference type="EMBL" id="MBZ5753247.1"/>
    </source>
</evidence>
<proteinExistence type="predicted"/>
<organism evidence="1 2">
    <name type="scientific">Metabacillus rhizolycopersici</name>
    <dbReference type="NCBI Taxonomy" id="2875709"/>
    <lineage>
        <taxon>Bacteria</taxon>
        <taxon>Bacillati</taxon>
        <taxon>Bacillota</taxon>
        <taxon>Bacilli</taxon>
        <taxon>Bacillales</taxon>
        <taxon>Bacillaceae</taxon>
        <taxon>Metabacillus</taxon>
    </lineage>
</organism>
<name>A0ABS7UY48_9BACI</name>
<comment type="caution">
    <text evidence="1">The sequence shown here is derived from an EMBL/GenBank/DDBJ whole genome shotgun (WGS) entry which is preliminary data.</text>
</comment>